<evidence type="ECO:0000313" key="2">
    <source>
        <dbReference type="EMBL" id="RZT88518.1"/>
    </source>
</evidence>
<gene>
    <name evidence="2" type="ORF">EV383_5461</name>
</gene>
<feature type="transmembrane region" description="Helical" evidence="1">
    <location>
        <begin position="36"/>
        <end position="58"/>
    </location>
</feature>
<feature type="transmembrane region" description="Helical" evidence="1">
    <location>
        <begin position="70"/>
        <end position="94"/>
    </location>
</feature>
<evidence type="ECO:0000256" key="1">
    <source>
        <dbReference type="SAM" id="Phobius"/>
    </source>
</evidence>
<sequence>MRWVLVAVVAFPGLLLAALGYHHPTGLDVATANMWWTMHVPLVPVFPLLGVALWVLLRQERGVVAWIGKIGAYLFGCFYTALDCLAGIGAGLVLDTEKRGQQSIIELIRIGDQLSYVGTGAYLVATVAVAGLMLRRAGWWALPGSVLLIGAAIPFITSHIFWPDGVLAMAATGIGAGLVEWSRPATPRPVHAPTPDPVRTA</sequence>
<feature type="transmembrane region" description="Helical" evidence="1">
    <location>
        <begin position="114"/>
        <end position="134"/>
    </location>
</feature>
<keyword evidence="1" id="KW-0472">Membrane</keyword>
<dbReference type="AlphaFoldDB" id="A0A4Q7V4D4"/>
<keyword evidence="3" id="KW-1185">Reference proteome</keyword>
<keyword evidence="1" id="KW-0812">Transmembrane</keyword>
<name>A0A4Q7V4D4_PSEST</name>
<comment type="caution">
    <text evidence="2">The sequence shown here is derived from an EMBL/GenBank/DDBJ whole genome shotgun (WGS) entry which is preliminary data.</text>
</comment>
<dbReference type="EMBL" id="SHKL01000001">
    <property type="protein sequence ID" value="RZT88518.1"/>
    <property type="molecule type" value="Genomic_DNA"/>
</dbReference>
<protein>
    <submittedName>
        <fullName evidence="2">Uncharacterized protein</fullName>
    </submittedName>
</protein>
<dbReference type="Proteomes" id="UP000291591">
    <property type="component" value="Unassembled WGS sequence"/>
</dbReference>
<organism evidence="2 3">
    <name type="scientific">Pseudonocardia sediminis</name>
    <dbReference type="NCBI Taxonomy" id="1397368"/>
    <lineage>
        <taxon>Bacteria</taxon>
        <taxon>Bacillati</taxon>
        <taxon>Actinomycetota</taxon>
        <taxon>Actinomycetes</taxon>
        <taxon>Pseudonocardiales</taxon>
        <taxon>Pseudonocardiaceae</taxon>
        <taxon>Pseudonocardia</taxon>
    </lineage>
</organism>
<keyword evidence="1" id="KW-1133">Transmembrane helix</keyword>
<accession>A0A4Q7V4D4</accession>
<dbReference type="RefSeq" id="WP_130292514.1">
    <property type="nucleotide sequence ID" value="NZ_SHKL01000001.1"/>
</dbReference>
<proteinExistence type="predicted"/>
<evidence type="ECO:0000313" key="3">
    <source>
        <dbReference type="Proteomes" id="UP000291591"/>
    </source>
</evidence>
<feature type="transmembrane region" description="Helical" evidence="1">
    <location>
        <begin position="141"/>
        <end position="162"/>
    </location>
</feature>
<reference evidence="2 3" key="1">
    <citation type="submission" date="2019-02" db="EMBL/GenBank/DDBJ databases">
        <title>Sequencing the genomes of 1000 actinobacteria strains.</title>
        <authorList>
            <person name="Klenk H.-P."/>
        </authorList>
    </citation>
    <scope>NUCLEOTIDE SEQUENCE [LARGE SCALE GENOMIC DNA]</scope>
    <source>
        <strain evidence="2 3">DSM 45779</strain>
    </source>
</reference>
<dbReference type="OrthoDB" id="3785831at2"/>